<dbReference type="EMBL" id="RKQG01000002">
    <property type="protein sequence ID" value="RPE29097.1"/>
    <property type="molecule type" value="Genomic_DNA"/>
</dbReference>
<name>A0A3N4RL08_9ACTN</name>
<organism evidence="3 4">
    <name type="scientific">Kitasatospora cineracea</name>
    <dbReference type="NCBI Taxonomy" id="88074"/>
    <lineage>
        <taxon>Bacteria</taxon>
        <taxon>Bacillati</taxon>
        <taxon>Actinomycetota</taxon>
        <taxon>Actinomycetes</taxon>
        <taxon>Kitasatosporales</taxon>
        <taxon>Streptomycetaceae</taxon>
        <taxon>Kitasatospora</taxon>
    </lineage>
</organism>
<dbReference type="AlphaFoldDB" id="A0A3N4RL08"/>
<dbReference type="Gene3D" id="3.30.470.20">
    <property type="entry name" value="ATP-grasp fold, B domain"/>
    <property type="match status" value="1"/>
</dbReference>
<sequence length="441" mass="47274">MRLLIANEVDPMLSWVDFRSYSQRLLWFAEDGDVLVLPVAPPAAFLRHATSLTGTDPASLTFLVPPPGRYQGKVIDPYSLLDPAFMDRTAKALAAAPGPTTGLLSCWPSPLVPRYAAALGLRHLVPGAAFIDQGGGELANSKAEFRAIAAAAGVPTAPGAVCRSSHEAAQEIPRLLAGTGAVLVKQAHNGAGAGNQLVVRDDDHRTDHVGAKLLHRLGPGPDAIAHYLAEHWAWASRDDRHPVVVEEFQPASRTVYAEYLAEDTGVRPTATGELDYRERRLVRESTPARGLPADVRQRLLAGAARLAEAYRSLGYRGHLSADAVVDATGRLVFTELNARVTGSLHLYGPIAGRVVDTTSHPGLSVTQHRTPAHWPALDLDDFLAAATAADCAYRPETRRGVLVSLPSVPGVRGGFDFCVVHRDRAEEDDVLRRLDGALCPS</sequence>
<dbReference type="Proteomes" id="UP000266906">
    <property type="component" value="Unassembled WGS sequence"/>
</dbReference>
<dbReference type="SUPFAM" id="SSF56059">
    <property type="entry name" value="Glutathione synthetase ATP-binding domain-like"/>
    <property type="match status" value="1"/>
</dbReference>
<evidence type="ECO:0000313" key="4">
    <source>
        <dbReference type="Proteomes" id="UP000266906"/>
    </source>
</evidence>
<evidence type="ECO:0000259" key="2">
    <source>
        <dbReference type="PROSITE" id="PS50975"/>
    </source>
</evidence>
<dbReference type="Pfam" id="PF18604">
    <property type="entry name" value="PreAtp-grasp"/>
    <property type="match status" value="1"/>
</dbReference>
<gene>
    <name evidence="3" type="ORF">EDD38_6247</name>
</gene>
<dbReference type="GO" id="GO:0005524">
    <property type="term" value="F:ATP binding"/>
    <property type="evidence" value="ECO:0007669"/>
    <property type="project" value="UniProtKB-UniRule"/>
</dbReference>
<proteinExistence type="predicted"/>
<dbReference type="InterPro" id="IPR011761">
    <property type="entry name" value="ATP-grasp"/>
</dbReference>
<feature type="domain" description="ATP-grasp" evidence="2">
    <location>
        <begin position="146"/>
        <end position="366"/>
    </location>
</feature>
<accession>A0A3N4RL08</accession>
<protein>
    <recommendedName>
        <fullName evidence="2">ATP-grasp domain-containing protein</fullName>
    </recommendedName>
</protein>
<keyword evidence="1" id="KW-0547">Nucleotide-binding</keyword>
<dbReference type="InterPro" id="IPR040754">
    <property type="entry name" value="PreAtp-grasp"/>
</dbReference>
<comment type="caution">
    <text evidence="3">The sequence shown here is derived from an EMBL/GenBank/DDBJ whole genome shotgun (WGS) entry which is preliminary data.</text>
</comment>
<dbReference type="PROSITE" id="PS50975">
    <property type="entry name" value="ATP_GRASP"/>
    <property type="match status" value="1"/>
</dbReference>
<keyword evidence="4" id="KW-1185">Reference proteome</keyword>
<dbReference type="GO" id="GO:0046872">
    <property type="term" value="F:metal ion binding"/>
    <property type="evidence" value="ECO:0007669"/>
    <property type="project" value="InterPro"/>
</dbReference>
<evidence type="ECO:0000256" key="1">
    <source>
        <dbReference type="PROSITE-ProRule" id="PRU00409"/>
    </source>
</evidence>
<evidence type="ECO:0000313" key="3">
    <source>
        <dbReference type="EMBL" id="RPE29097.1"/>
    </source>
</evidence>
<keyword evidence="1" id="KW-0067">ATP-binding</keyword>
<dbReference type="RefSeq" id="WP_162871741.1">
    <property type="nucleotide sequence ID" value="NZ_RKQG01000002.1"/>
</dbReference>
<reference evidence="3 4" key="1">
    <citation type="submission" date="2018-11" db="EMBL/GenBank/DDBJ databases">
        <title>Sequencing the genomes of 1000 actinobacteria strains.</title>
        <authorList>
            <person name="Klenk H.-P."/>
        </authorList>
    </citation>
    <scope>NUCLEOTIDE SEQUENCE [LARGE SCALE GENOMIC DNA]</scope>
    <source>
        <strain evidence="3 4">DSM 44781</strain>
    </source>
</reference>